<organism evidence="3">
    <name type="scientific">hydrothermal vent metagenome</name>
    <dbReference type="NCBI Taxonomy" id="652676"/>
    <lineage>
        <taxon>unclassified sequences</taxon>
        <taxon>metagenomes</taxon>
        <taxon>ecological metagenomes</taxon>
    </lineage>
</organism>
<dbReference type="InterPro" id="IPR007899">
    <property type="entry name" value="CHAD_dom"/>
</dbReference>
<name>A0A3B0SW31_9ZZZZ</name>
<dbReference type="PANTHER" id="PTHR39339">
    <property type="entry name" value="SLR1444 PROTEIN"/>
    <property type="match status" value="1"/>
</dbReference>
<gene>
    <name evidence="3" type="ORF">MNBD_ACTINO01-1488</name>
</gene>
<protein>
    <recommendedName>
        <fullName evidence="2">CHAD domain-containing protein</fullName>
    </recommendedName>
</protein>
<dbReference type="Gene3D" id="1.40.20.10">
    <property type="entry name" value="CHAD domain"/>
    <property type="match status" value="1"/>
</dbReference>
<dbReference type="PANTHER" id="PTHR39339:SF1">
    <property type="entry name" value="CHAD DOMAIN-CONTAINING PROTEIN"/>
    <property type="match status" value="1"/>
</dbReference>
<evidence type="ECO:0000259" key="2">
    <source>
        <dbReference type="PROSITE" id="PS51708"/>
    </source>
</evidence>
<dbReference type="AlphaFoldDB" id="A0A3B0SW31"/>
<dbReference type="InterPro" id="IPR038186">
    <property type="entry name" value="CHAD_dom_sf"/>
</dbReference>
<evidence type="ECO:0000256" key="1">
    <source>
        <dbReference type="SAM" id="MobiDB-lite"/>
    </source>
</evidence>
<proteinExistence type="predicted"/>
<feature type="domain" description="CHAD" evidence="2">
    <location>
        <begin position="30"/>
        <end position="296"/>
    </location>
</feature>
<dbReference type="PROSITE" id="PS51708">
    <property type="entry name" value="CHAD"/>
    <property type="match status" value="1"/>
</dbReference>
<dbReference type="EMBL" id="UOEI01000585">
    <property type="protein sequence ID" value="VAW08213.1"/>
    <property type="molecule type" value="Genomic_DNA"/>
</dbReference>
<sequence length="322" mass="36167">MPTDPKFSPSSPDPIDSDQPPAARFALGVDEDVGAGLRRIVIEQIWLASWHVQRVGDGPGHVHEFRKATKRIRAVLRLVRREIGPEPYRTANAAVRDVAKELSGLRTAIVRIETLEDLIDRDASLGHAGDGLSRCLTADAVRLHNLAVSGTRLVDTVNDRLGDVRGAIEQWSFPDNFDPTSRGLQRTYERGRKGMSHAYGEGTDESFHRWRKEVKYLRHQIEVLRGALLGPEPRLVATLEELGDGLGVDHDLADLEHAVSTMVDERPASRIDHSGLATAIGERRRTLHDDLVPLGESVYTRRPCEFRYEMAMYWRRWEPPIG</sequence>
<accession>A0A3B0SW31</accession>
<reference evidence="3" key="1">
    <citation type="submission" date="2018-06" db="EMBL/GenBank/DDBJ databases">
        <authorList>
            <person name="Zhirakovskaya E."/>
        </authorList>
    </citation>
    <scope>NUCLEOTIDE SEQUENCE</scope>
</reference>
<dbReference type="SMART" id="SM00880">
    <property type="entry name" value="CHAD"/>
    <property type="match status" value="1"/>
</dbReference>
<evidence type="ECO:0000313" key="3">
    <source>
        <dbReference type="EMBL" id="VAW08213.1"/>
    </source>
</evidence>
<dbReference type="Pfam" id="PF05235">
    <property type="entry name" value="CHAD"/>
    <property type="match status" value="1"/>
</dbReference>
<feature type="region of interest" description="Disordered" evidence="1">
    <location>
        <begin position="1"/>
        <end position="21"/>
    </location>
</feature>